<comment type="caution">
    <text evidence="1">The sequence shown here is derived from an EMBL/GenBank/DDBJ whole genome shotgun (WGS) entry which is preliminary data.</text>
</comment>
<dbReference type="Proteomes" id="UP000622405">
    <property type="component" value="Unassembled WGS sequence"/>
</dbReference>
<accession>A0ABR6Z2D2</accession>
<dbReference type="NCBIfam" id="TIGR04387">
    <property type="entry name" value="capsid_maj_N4"/>
    <property type="match status" value="1"/>
</dbReference>
<reference evidence="1 2" key="1">
    <citation type="journal article" date="2020" name="mSystems">
        <title>Defining Genomic and Predicted Metabolic Features of the Acetobacterium Genus.</title>
        <authorList>
            <person name="Ross D.E."/>
            <person name="Marshall C.W."/>
            <person name="Gulliver D."/>
            <person name="May H.D."/>
            <person name="Norman R.S."/>
        </authorList>
    </citation>
    <scope>NUCLEOTIDE SEQUENCE [LARGE SCALE GENOMIC DNA]</scope>
    <source>
        <strain evidence="1 2">DSM 4132</strain>
    </source>
</reference>
<dbReference type="Pfam" id="PF25209">
    <property type="entry name" value="Phage_capsid_4"/>
    <property type="match status" value="1"/>
</dbReference>
<protein>
    <submittedName>
        <fullName evidence="1">N4-gp56 family major capsid protein</fullName>
    </submittedName>
</protein>
<dbReference type="SUPFAM" id="SSF56563">
    <property type="entry name" value="Major capsid protein gp5"/>
    <property type="match status" value="1"/>
</dbReference>
<evidence type="ECO:0000313" key="2">
    <source>
        <dbReference type="Proteomes" id="UP000622405"/>
    </source>
</evidence>
<sequence length="346" mass="36682">MNLQLFASETTKLENLINPEVMADMISAKVAKKIVVAPFAKVDTTLVGAPGDTVTVPQYAYIGDAKDVAEGVEAETSILTATTTKATVKKAVKAVDITDEAGLSGYGDPVGQATNQLSISISSKMDNDAMDVLKQAQLIYDGTAAIISYNAIVDAIDKFNEEVNTEKAMFVNPKQVTQLRKDANFISADKYPGNTVMTGEVGMIANTRIVPSKKVELNPLVAAHYEFCEVGDTGAKEIIADSGTIAGEQVKLATVIATLAAAEVGDIVKLVAEVAAGVYYPCPIIKLSNDAETEDDAAAITIYMKKDTTVEPERKALSGKTIIVANKHYTVALSNTSKVVLAKIKK</sequence>
<keyword evidence="2" id="KW-1185">Reference proteome</keyword>
<organism evidence="1 2">
    <name type="scientific">Acetobacterium malicum</name>
    <dbReference type="NCBI Taxonomy" id="52692"/>
    <lineage>
        <taxon>Bacteria</taxon>
        <taxon>Bacillati</taxon>
        <taxon>Bacillota</taxon>
        <taxon>Clostridia</taxon>
        <taxon>Eubacteriales</taxon>
        <taxon>Eubacteriaceae</taxon>
        <taxon>Acetobacterium</taxon>
    </lineage>
</organism>
<dbReference type="EMBL" id="WJBE01000026">
    <property type="protein sequence ID" value="MBC3901410.1"/>
    <property type="molecule type" value="Genomic_DNA"/>
</dbReference>
<name>A0ABR6Z2D2_9FIRM</name>
<gene>
    <name evidence="1" type="ORF">GH811_17560</name>
</gene>
<proteinExistence type="predicted"/>
<evidence type="ECO:0000313" key="1">
    <source>
        <dbReference type="EMBL" id="MBC3901410.1"/>
    </source>
</evidence>